<dbReference type="InterPro" id="IPR004256">
    <property type="entry name" value="DUF234"/>
</dbReference>
<dbReference type="Gene3D" id="3.40.50.300">
    <property type="entry name" value="P-loop containing nucleotide triphosphate hydrolases"/>
    <property type="match status" value="1"/>
</dbReference>
<comment type="caution">
    <text evidence="2">The sequence shown here is derived from an EMBL/GenBank/DDBJ whole genome shotgun (WGS) entry which is preliminary data.</text>
</comment>
<dbReference type="InterPro" id="IPR027417">
    <property type="entry name" value="P-loop_NTPase"/>
</dbReference>
<dbReference type="RefSeq" id="WP_380620656.1">
    <property type="nucleotide sequence ID" value="NZ_JBHSDK010000015.1"/>
</dbReference>
<dbReference type="Proteomes" id="UP001595823">
    <property type="component" value="Unassembled WGS sequence"/>
</dbReference>
<dbReference type="SUPFAM" id="SSF52540">
    <property type="entry name" value="P-loop containing nucleoside triphosphate hydrolases"/>
    <property type="match status" value="1"/>
</dbReference>
<dbReference type="EMBL" id="JBHSDK010000015">
    <property type="protein sequence ID" value="MFC4335610.1"/>
    <property type="molecule type" value="Genomic_DNA"/>
</dbReference>
<organism evidence="2 3">
    <name type="scientific">Salininema proteolyticum</name>
    <dbReference type="NCBI Taxonomy" id="1607685"/>
    <lineage>
        <taxon>Bacteria</taxon>
        <taxon>Bacillati</taxon>
        <taxon>Actinomycetota</taxon>
        <taxon>Actinomycetes</taxon>
        <taxon>Glycomycetales</taxon>
        <taxon>Glycomycetaceae</taxon>
        <taxon>Salininema</taxon>
    </lineage>
</organism>
<gene>
    <name evidence="2" type="ORF">ACFPET_10405</name>
</gene>
<name>A0ABV8TXV1_9ACTN</name>
<protein>
    <submittedName>
        <fullName evidence="2">ATP-binding protein</fullName>
    </submittedName>
</protein>
<dbReference type="Pfam" id="PF03008">
    <property type="entry name" value="DUF234"/>
    <property type="match status" value="1"/>
</dbReference>
<keyword evidence="3" id="KW-1185">Reference proteome</keyword>
<sequence>MSRDFIGRSRELEYLRRRLDLVRRRGEGRALAMRGRRQVGKSRLVQELCNRSEVPYFYFSFSKGMPVPQEVENFTAELRRSPLAAEAGPLPEVRAGSWSDAFSLLSLSLPDSPSIVVLDEVPWAAEADVSFEGVLQTVWDRQWSRKPILLLLLGSDLHMMERLTSYDRPFYGRAVSMQLRALNPADCADHLALGGADALDAYLISGGMPGILTSWQRGMRPDRYLQEACEEVGTELFTIPMQAVLAEFPGPGNTRRVLEAIGTGNRTQAKISSAAGNLDKPLDSGVLTPILRTLSEQKRVVAAESPLSTKKGQPRLYSIADPNLRLYFAVLRESYRLAERGLTNAAMELTQRRWPSWRGRAIEPVIREALTLAADQGRLPWDGVRAVGGWWNRRFDPEVDLIGADDAPIAGDVSFAGTVKWLARPMQAKEVGELRRATAVVPGAEGSDLVGVSLTGFSDEARESLTLAWGPDDVVDAFRVR</sequence>
<keyword evidence="2" id="KW-0547">Nucleotide-binding</keyword>
<dbReference type="PANTHER" id="PTHR34704">
    <property type="entry name" value="ATPASE"/>
    <property type="match status" value="1"/>
</dbReference>
<evidence type="ECO:0000313" key="2">
    <source>
        <dbReference type="EMBL" id="MFC4335610.1"/>
    </source>
</evidence>
<evidence type="ECO:0000313" key="3">
    <source>
        <dbReference type="Proteomes" id="UP001595823"/>
    </source>
</evidence>
<keyword evidence="2" id="KW-0067">ATP-binding</keyword>
<feature type="domain" description="DUF234" evidence="1">
    <location>
        <begin position="327"/>
        <end position="422"/>
    </location>
</feature>
<dbReference type="PANTHER" id="PTHR34704:SF1">
    <property type="entry name" value="ATPASE"/>
    <property type="match status" value="1"/>
</dbReference>
<accession>A0ABV8TXV1</accession>
<reference evidence="3" key="1">
    <citation type="journal article" date="2019" name="Int. J. Syst. Evol. Microbiol.">
        <title>The Global Catalogue of Microorganisms (GCM) 10K type strain sequencing project: providing services to taxonomists for standard genome sequencing and annotation.</title>
        <authorList>
            <consortium name="The Broad Institute Genomics Platform"/>
            <consortium name="The Broad Institute Genome Sequencing Center for Infectious Disease"/>
            <person name="Wu L."/>
            <person name="Ma J."/>
        </authorList>
    </citation>
    <scope>NUCLEOTIDE SEQUENCE [LARGE SCALE GENOMIC DNA]</scope>
    <source>
        <strain evidence="3">IBRC-M 10908</strain>
    </source>
</reference>
<proteinExistence type="predicted"/>
<dbReference type="GO" id="GO:0005524">
    <property type="term" value="F:ATP binding"/>
    <property type="evidence" value="ECO:0007669"/>
    <property type="project" value="UniProtKB-KW"/>
</dbReference>
<evidence type="ECO:0000259" key="1">
    <source>
        <dbReference type="Pfam" id="PF03008"/>
    </source>
</evidence>